<keyword evidence="1 6" id="KW-0489">Methyltransferase</keyword>
<evidence type="ECO:0000256" key="3">
    <source>
        <dbReference type="ARBA" id="ARBA00022691"/>
    </source>
</evidence>
<dbReference type="InterPro" id="IPR018117">
    <property type="entry name" value="C5_DNA_meth_AS"/>
</dbReference>
<dbReference type="InterPro" id="IPR001525">
    <property type="entry name" value="C5_MeTfrase"/>
</dbReference>
<evidence type="ECO:0000256" key="6">
    <source>
        <dbReference type="PROSITE-ProRule" id="PRU01016"/>
    </source>
</evidence>
<dbReference type="EMBL" id="CP046268">
    <property type="protein sequence ID" value="QMV13850.1"/>
    <property type="molecule type" value="Genomic_DNA"/>
</dbReference>
<dbReference type="GO" id="GO:0032259">
    <property type="term" value="P:methylation"/>
    <property type="evidence" value="ECO:0007669"/>
    <property type="project" value="UniProtKB-KW"/>
</dbReference>
<dbReference type="Proteomes" id="UP000515264">
    <property type="component" value="Chromosome 1"/>
</dbReference>
<dbReference type="Gene3D" id="3.90.120.10">
    <property type="entry name" value="DNA Methylase, subunit A, domain 2"/>
    <property type="match status" value="1"/>
</dbReference>
<dbReference type="InterPro" id="IPR050390">
    <property type="entry name" value="C5-Methyltransferase"/>
</dbReference>
<feature type="active site" evidence="6">
    <location>
        <position position="86"/>
    </location>
</feature>
<evidence type="ECO:0000313" key="12">
    <source>
        <dbReference type="Proteomes" id="UP000515264"/>
    </source>
</evidence>
<keyword evidence="12" id="KW-1185">Reference proteome</keyword>
<dbReference type="RefSeq" id="WP_074375075.1">
    <property type="nucleotide sequence ID" value="NZ_AP024907.1"/>
</dbReference>
<evidence type="ECO:0000256" key="8">
    <source>
        <dbReference type="RuleBase" id="RU000417"/>
    </source>
</evidence>
<reference evidence="9 12" key="3">
    <citation type="journal article" date="2020" name="J. Nat. Prod.">
        <title>Genomics-Metabolomics Profiling Disclosed Marine Vibrio spartinae 3.6 as a Producer of a New Branched Side Chain Prodigiosin.</title>
        <authorList>
            <person name="Vitale G.A."/>
            <person name="Sciarretta M."/>
            <person name="Palma Esposito F."/>
            <person name="January G.G."/>
            <person name="Giaccio M."/>
            <person name="Bunk B."/>
            <person name="Sproer C."/>
            <person name="Bajerski F."/>
            <person name="Power D."/>
            <person name="Festa C."/>
            <person name="Monti M.C."/>
            <person name="D'Auria M.V."/>
            <person name="de Pascale D."/>
        </authorList>
    </citation>
    <scope>NUCLEOTIDE SEQUENCE [LARGE SCALE GENOMIC DNA]</scope>
    <source>
        <strain evidence="9 12">3.6</strain>
    </source>
</reference>
<dbReference type="GO" id="GO:0003886">
    <property type="term" value="F:DNA (cytosine-5-)-methyltransferase activity"/>
    <property type="evidence" value="ECO:0007669"/>
    <property type="project" value="UniProtKB-EC"/>
</dbReference>
<dbReference type="PROSITE" id="PS00095">
    <property type="entry name" value="C5_MTASE_2"/>
    <property type="match status" value="1"/>
</dbReference>
<dbReference type="PANTHER" id="PTHR10629:SF52">
    <property type="entry name" value="DNA (CYTOSINE-5)-METHYLTRANSFERASE 1"/>
    <property type="match status" value="1"/>
</dbReference>
<evidence type="ECO:0000313" key="10">
    <source>
        <dbReference type="EMBL" id="SIO96663.1"/>
    </source>
</evidence>
<dbReference type="PRINTS" id="PR00105">
    <property type="entry name" value="C5METTRFRASE"/>
</dbReference>
<comment type="similarity">
    <text evidence="6 7">Belongs to the class I-like SAM-binding methyltransferase superfamily. C5-methyltransferase family.</text>
</comment>
<name>A0A1N6MB76_9VIBR</name>
<sequence>MFAEHDNYLIKAVDLFCGAGGLTYGLQRSGVDVVAGYDIEASCKYAFEHNNNAVFFEKDVRIVSDDEIKQHFQGADYSLLAGCAPCQPFSTYSRTKKRSNLEDNRWNLLSSFGRLISLVLPDFVTMENVPGLASEQVFSDFLMTLSNNGYSVDYAVVYCPDYGMAQTRKRLVLVASRISDIKLLPPTHNTQTYSSVRDVIEHLPKLDAGETCKNDSLHRASILSDINLQRIQASLPGGTWLDWPEKLRAGCHKKSSGSTYSSVYGRMSWDDLAPTITTQCNGYGNGRFGHPEQDRAISLREAAMLQSFPETYKFHSDGDKFSIAALAKMIGNAVPVRLGEIVGDSINQSISTLSKAN</sequence>
<dbReference type="PROSITE" id="PS51679">
    <property type="entry name" value="SAM_MT_C5"/>
    <property type="match status" value="1"/>
</dbReference>
<evidence type="ECO:0000313" key="11">
    <source>
        <dbReference type="Proteomes" id="UP000184774"/>
    </source>
</evidence>
<dbReference type="Gene3D" id="3.40.50.150">
    <property type="entry name" value="Vaccinia Virus protein VP39"/>
    <property type="match status" value="1"/>
</dbReference>
<dbReference type="EC" id="2.1.1.37" evidence="8"/>
<dbReference type="InterPro" id="IPR031303">
    <property type="entry name" value="C5_meth_CS"/>
</dbReference>
<dbReference type="GO" id="GO:0009307">
    <property type="term" value="P:DNA restriction-modification system"/>
    <property type="evidence" value="ECO:0007669"/>
    <property type="project" value="UniProtKB-KW"/>
</dbReference>
<reference evidence="10 11" key="1">
    <citation type="submission" date="2016-12" db="EMBL/GenBank/DDBJ databases">
        <authorList>
            <person name="Song W.-J."/>
            <person name="Kurnit D.M."/>
        </authorList>
    </citation>
    <scope>NUCLEOTIDE SEQUENCE [LARGE SCALE GENOMIC DNA]</scope>
    <source>
        <strain evidence="10 11">CECT 9026</strain>
    </source>
</reference>
<evidence type="ECO:0000313" key="9">
    <source>
        <dbReference type="EMBL" id="QMV13850.1"/>
    </source>
</evidence>
<dbReference type="Pfam" id="PF00145">
    <property type="entry name" value="DNA_methylase"/>
    <property type="match status" value="1"/>
</dbReference>
<comment type="catalytic activity">
    <reaction evidence="5 8">
        <text>a 2'-deoxycytidine in DNA + S-adenosyl-L-methionine = a 5-methyl-2'-deoxycytidine in DNA + S-adenosyl-L-homocysteine + H(+)</text>
        <dbReference type="Rhea" id="RHEA:13681"/>
        <dbReference type="Rhea" id="RHEA-COMP:11369"/>
        <dbReference type="Rhea" id="RHEA-COMP:11370"/>
        <dbReference type="ChEBI" id="CHEBI:15378"/>
        <dbReference type="ChEBI" id="CHEBI:57856"/>
        <dbReference type="ChEBI" id="CHEBI:59789"/>
        <dbReference type="ChEBI" id="CHEBI:85452"/>
        <dbReference type="ChEBI" id="CHEBI:85454"/>
        <dbReference type="EC" id="2.1.1.37"/>
    </reaction>
</comment>
<accession>A0A1N6MB76</accession>
<dbReference type="Proteomes" id="UP000184774">
    <property type="component" value="Unassembled WGS sequence"/>
</dbReference>
<gene>
    <name evidence="10" type="primary">ydiO</name>
    <name evidence="10" type="ORF">VSP9026_04467</name>
    <name evidence="9" type="ORF">Vspart_01095</name>
</gene>
<keyword evidence="4" id="KW-0680">Restriction system</keyword>
<protein>
    <recommendedName>
        <fullName evidence="8">Cytosine-specific methyltransferase</fullName>
        <ecNumber evidence="8">2.1.1.37</ecNumber>
    </recommendedName>
</protein>
<dbReference type="PROSITE" id="PS00094">
    <property type="entry name" value="C5_MTASE_1"/>
    <property type="match status" value="1"/>
</dbReference>
<dbReference type="REBASE" id="438298">
    <property type="entry name" value="M.Vsp36ORF1095P"/>
</dbReference>
<evidence type="ECO:0000256" key="7">
    <source>
        <dbReference type="RuleBase" id="RU000416"/>
    </source>
</evidence>
<dbReference type="OrthoDB" id="9813719at2"/>
<dbReference type="SUPFAM" id="SSF53335">
    <property type="entry name" value="S-adenosyl-L-methionine-dependent methyltransferases"/>
    <property type="match status" value="1"/>
</dbReference>
<evidence type="ECO:0000256" key="4">
    <source>
        <dbReference type="ARBA" id="ARBA00022747"/>
    </source>
</evidence>
<organism evidence="10 11">
    <name type="scientific">Vibrio spartinae</name>
    <dbReference type="NCBI Taxonomy" id="1918945"/>
    <lineage>
        <taxon>Bacteria</taxon>
        <taxon>Pseudomonadati</taxon>
        <taxon>Pseudomonadota</taxon>
        <taxon>Gammaproteobacteria</taxon>
        <taxon>Vibrionales</taxon>
        <taxon>Vibrionaceae</taxon>
        <taxon>Vibrio</taxon>
    </lineage>
</organism>
<reference evidence="9" key="2">
    <citation type="submission" date="2019-11" db="EMBL/GenBank/DDBJ databases">
        <authorList>
            <person name="January G."/>
            <person name="Bunk B."/>
        </authorList>
    </citation>
    <scope>NUCLEOTIDE SEQUENCE</scope>
    <source>
        <strain evidence="9">3.6</strain>
    </source>
</reference>
<dbReference type="InterPro" id="IPR029063">
    <property type="entry name" value="SAM-dependent_MTases_sf"/>
</dbReference>
<dbReference type="EMBL" id="FSSB01000038">
    <property type="protein sequence ID" value="SIO96663.1"/>
    <property type="molecule type" value="Genomic_DNA"/>
</dbReference>
<evidence type="ECO:0000256" key="2">
    <source>
        <dbReference type="ARBA" id="ARBA00022679"/>
    </source>
</evidence>
<dbReference type="PANTHER" id="PTHR10629">
    <property type="entry name" value="CYTOSINE-SPECIFIC METHYLTRANSFERASE"/>
    <property type="match status" value="1"/>
</dbReference>
<dbReference type="AlphaFoldDB" id="A0A1N6MB76"/>
<proteinExistence type="inferred from homology"/>
<keyword evidence="3 6" id="KW-0949">S-adenosyl-L-methionine</keyword>
<evidence type="ECO:0000256" key="5">
    <source>
        <dbReference type="ARBA" id="ARBA00047422"/>
    </source>
</evidence>
<evidence type="ECO:0000256" key="1">
    <source>
        <dbReference type="ARBA" id="ARBA00022603"/>
    </source>
</evidence>
<dbReference type="NCBIfam" id="TIGR00675">
    <property type="entry name" value="dcm"/>
    <property type="match status" value="1"/>
</dbReference>
<keyword evidence="2 6" id="KW-0808">Transferase</keyword>